<evidence type="ECO:0000313" key="1">
    <source>
        <dbReference type="EMBL" id="KAF6441249.1"/>
    </source>
</evidence>
<protein>
    <submittedName>
        <fullName evidence="1">Uncharacterized protein</fullName>
    </submittedName>
</protein>
<comment type="caution">
    <text evidence="1">The sequence shown here is derived from an EMBL/GenBank/DDBJ whole genome shotgun (WGS) entry which is preliminary data.</text>
</comment>
<gene>
    <name evidence="1" type="ORF">HJG63_012390</name>
</gene>
<dbReference type="AlphaFoldDB" id="A0A7J8F1G1"/>
<keyword evidence="2" id="KW-1185">Reference proteome</keyword>
<proteinExistence type="predicted"/>
<evidence type="ECO:0000313" key="2">
    <source>
        <dbReference type="Proteomes" id="UP000593571"/>
    </source>
</evidence>
<dbReference type="Proteomes" id="UP000593571">
    <property type="component" value="Unassembled WGS sequence"/>
</dbReference>
<dbReference type="EMBL" id="JACASE010000008">
    <property type="protein sequence ID" value="KAF6441249.1"/>
    <property type="molecule type" value="Genomic_DNA"/>
</dbReference>
<accession>A0A7J8F1G1</accession>
<name>A0A7J8F1G1_ROUAE</name>
<reference evidence="1 2" key="1">
    <citation type="journal article" date="2020" name="Nature">
        <title>Six reference-quality genomes reveal evolution of bat adaptations.</title>
        <authorList>
            <person name="Jebb D."/>
            <person name="Huang Z."/>
            <person name="Pippel M."/>
            <person name="Hughes G.M."/>
            <person name="Lavrichenko K."/>
            <person name="Devanna P."/>
            <person name="Winkler S."/>
            <person name="Jermiin L.S."/>
            <person name="Skirmuntt E.C."/>
            <person name="Katzourakis A."/>
            <person name="Burkitt-Gray L."/>
            <person name="Ray D.A."/>
            <person name="Sullivan K.A.M."/>
            <person name="Roscito J.G."/>
            <person name="Kirilenko B.M."/>
            <person name="Davalos L.M."/>
            <person name="Corthals A.P."/>
            <person name="Power M.L."/>
            <person name="Jones G."/>
            <person name="Ransome R.D."/>
            <person name="Dechmann D.K.N."/>
            <person name="Locatelli A.G."/>
            <person name="Puechmaille S.J."/>
            <person name="Fedrigo O."/>
            <person name="Jarvis E.D."/>
            <person name="Hiller M."/>
            <person name="Vernes S.C."/>
            <person name="Myers E.W."/>
            <person name="Teeling E.C."/>
        </authorList>
    </citation>
    <scope>NUCLEOTIDE SEQUENCE [LARGE SCALE GENOMIC DNA]</scope>
    <source>
        <strain evidence="1">MRouAeg1</strain>
        <tissue evidence="1">Muscle</tissue>
    </source>
</reference>
<organism evidence="1 2">
    <name type="scientific">Rousettus aegyptiacus</name>
    <name type="common">Egyptian fruit bat</name>
    <name type="synonym">Pteropus aegyptiacus</name>
    <dbReference type="NCBI Taxonomy" id="9407"/>
    <lineage>
        <taxon>Eukaryota</taxon>
        <taxon>Metazoa</taxon>
        <taxon>Chordata</taxon>
        <taxon>Craniata</taxon>
        <taxon>Vertebrata</taxon>
        <taxon>Euteleostomi</taxon>
        <taxon>Mammalia</taxon>
        <taxon>Eutheria</taxon>
        <taxon>Laurasiatheria</taxon>
        <taxon>Chiroptera</taxon>
        <taxon>Yinpterochiroptera</taxon>
        <taxon>Pteropodoidea</taxon>
        <taxon>Pteropodidae</taxon>
        <taxon>Rousettinae</taxon>
        <taxon>Rousettus</taxon>
    </lineage>
</organism>
<sequence length="132" mass="14461">MTFLPNKTISYIANSFSICSKQQVVKVTGSEAHARDLPCSSASHLLLHSLPACVLSSHRWVFRKMSAFAGLCIWIPEVNREGSYQSNNDLPANLEGSWVEERDDIIGSFQNSGSVIPERVMTVANSSPASPH</sequence>